<keyword evidence="2" id="KW-1133">Transmembrane helix</keyword>
<accession>A0A5M9N532</accession>
<feature type="transmembrane region" description="Helical" evidence="2">
    <location>
        <begin position="89"/>
        <end position="111"/>
    </location>
</feature>
<organism evidence="3 4">
    <name type="scientific">Aspergillus tanneri</name>
    <dbReference type="NCBI Taxonomy" id="1220188"/>
    <lineage>
        <taxon>Eukaryota</taxon>
        <taxon>Fungi</taxon>
        <taxon>Dikarya</taxon>
        <taxon>Ascomycota</taxon>
        <taxon>Pezizomycotina</taxon>
        <taxon>Eurotiomycetes</taxon>
        <taxon>Eurotiomycetidae</taxon>
        <taxon>Eurotiales</taxon>
        <taxon>Aspergillaceae</taxon>
        <taxon>Aspergillus</taxon>
        <taxon>Aspergillus subgen. Circumdati</taxon>
    </lineage>
</organism>
<feature type="compositionally biased region" description="Polar residues" evidence="1">
    <location>
        <begin position="240"/>
        <end position="251"/>
    </location>
</feature>
<dbReference type="AlphaFoldDB" id="A0A5M9N532"/>
<reference evidence="3 4" key="1">
    <citation type="submission" date="2019-08" db="EMBL/GenBank/DDBJ databases">
        <title>The genome sequence of a newly discovered highly antifungal drug resistant Aspergillus species, Aspergillus tanneri NIH 1004.</title>
        <authorList>
            <person name="Mounaud S."/>
            <person name="Singh I."/>
            <person name="Joardar V."/>
            <person name="Pakala S."/>
            <person name="Pakala S."/>
            <person name="Venepally P."/>
            <person name="Chung J.K."/>
            <person name="Losada L."/>
            <person name="Nierman W.C."/>
        </authorList>
    </citation>
    <scope>NUCLEOTIDE SEQUENCE [LARGE SCALE GENOMIC DNA]</scope>
    <source>
        <strain evidence="3 4">NIH1004</strain>
    </source>
</reference>
<keyword evidence="2" id="KW-0812">Transmembrane</keyword>
<name>A0A5M9N532_9EURO</name>
<feature type="compositionally biased region" description="Low complexity" evidence="1">
    <location>
        <begin position="198"/>
        <end position="212"/>
    </location>
</feature>
<gene>
    <name evidence="3" type="ORF">ATNIH1004_001053</name>
</gene>
<dbReference type="RefSeq" id="XP_033431510.1">
    <property type="nucleotide sequence ID" value="XM_033565753.1"/>
</dbReference>
<evidence type="ECO:0000256" key="1">
    <source>
        <dbReference type="SAM" id="MobiDB-lite"/>
    </source>
</evidence>
<sequence length="296" mass="32641">MLTMWQTSRASRLRWTDKWDLIEPGMQESPINQDVGSEYSRPLKLVIRAPQATNMTGNVNTTITGNTASTSPVAHKSLVPHWSYEKNSIAVAIAISVVAVLGLITLVTLFVQKVRRSWGRRQEEKIDYADPRFRAFHASGDAENGMCERKLSRESVMFSKGNSAPKEYVVEQQGDRITRVVCAGKKDAPKALDSVDKPSQQQESSVEPPSSELPVKNDHDDSTSQPNVVVPPPLKHASSLKATPTTQQWDSNPEKPSASRRPAGEARRSIIKLASAPGSLFRLPSIKRTTSPIFNS</sequence>
<dbReference type="VEuPathDB" id="FungiDB:EYZ11_000464"/>
<evidence type="ECO:0000313" key="3">
    <source>
        <dbReference type="EMBL" id="KAA8652149.1"/>
    </source>
</evidence>
<dbReference type="OrthoDB" id="4501674at2759"/>
<proteinExistence type="predicted"/>
<dbReference type="EMBL" id="QUQM01000002">
    <property type="protein sequence ID" value="KAA8652149.1"/>
    <property type="molecule type" value="Genomic_DNA"/>
</dbReference>
<keyword evidence="2" id="KW-0472">Membrane</keyword>
<evidence type="ECO:0000313" key="4">
    <source>
        <dbReference type="Proteomes" id="UP000324241"/>
    </source>
</evidence>
<protein>
    <submittedName>
        <fullName evidence="3">Uncharacterized protein</fullName>
    </submittedName>
</protein>
<feature type="region of interest" description="Disordered" evidence="1">
    <location>
        <begin position="189"/>
        <end position="269"/>
    </location>
</feature>
<dbReference type="Proteomes" id="UP000324241">
    <property type="component" value="Unassembled WGS sequence"/>
</dbReference>
<comment type="caution">
    <text evidence="3">The sequence shown here is derived from an EMBL/GenBank/DDBJ whole genome shotgun (WGS) entry which is preliminary data.</text>
</comment>
<dbReference type="GeneID" id="54323755"/>
<evidence type="ECO:0000256" key="2">
    <source>
        <dbReference type="SAM" id="Phobius"/>
    </source>
</evidence>